<evidence type="ECO:0000313" key="1">
    <source>
        <dbReference type="EMBL" id="AGS51632.1"/>
    </source>
</evidence>
<proteinExistence type="predicted"/>
<name>A0A806JYM8_9BACT</name>
<dbReference type="EMBL" id="JQ844166">
    <property type="protein sequence ID" value="AGS51632.1"/>
    <property type="molecule type" value="Genomic_DNA"/>
</dbReference>
<reference evidence="1" key="1">
    <citation type="submission" date="2012-03" db="EMBL/GenBank/DDBJ databases">
        <title>Functional metagenomics reveals considerable lignocellulase gene clusters in the gut microbiome of a wood-feeding higher termite.</title>
        <authorList>
            <person name="Liu N."/>
        </authorList>
    </citation>
    <scope>NUCLEOTIDE SEQUENCE</scope>
</reference>
<protein>
    <recommendedName>
        <fullName evidence="2">50S ribosomal protein L29</fullName>
    </recommendedName>
</protein>
<organism evidence="1">
    <name type="scientific">uncultured bacterium contig00017</name>
    <dbReference type="NCBI Taxonomy" id="1181508"/>
    <lineage>
        <taxon>Bacteria</taxon>
        <taxon>environmental samples</taxon>
    </lineage>
</organism>
<sequence>MTEYSKAELEEAKTALTSTLQKCEKIDEGKKLGKSQQTLLDRRIRALRLAPDLIEKEIGEPFCENQ</sequence>
<accession>A0A806JYM8</accession>
<dbReference type="AlphaFoldDB" id="A0A806JYM8"/>
<evidence type="ECO:0008006" key="2">
    <source>
        <dbReference type="Google" id="ProtNLM"/>
    </source>
</evidence>